<feature type="modified residue" description="N6-(pyridoxal phosphate)lysine" evidence="3">
    <location>
        <position position="186"/>
    </location>
</feature>
<dbReference type="RefSeq" id="WP_132619984.1">
    <property type="nucleotide sequence ID" value="NZ_SMKV01000004.1"/>
</dbReference>
<proteinExistence type="inferred from homology"/>
<comment type="similarity">
    <text evidence="4">Belongs to the DegT/DnrJ/EryC1 family.</text>
</comment>
<accession>A0A4V6PCD5</accession>
<dbReference type="Gene3D" id="3.90.1150.10">
    <property type="entry name" value="Aspartate Aminotransferase, domain 1"/>
    <property type="match status" value="1"/>
</dbReference>
<dbReference type="PANTHER" id="PTHR30244:SF34">
    <property type="entry name" value="DTDP-4-AMINO-4,6-DIDEOXYGALACTOSE TRANSAMINASE"/>
    <property type="match status" value="1"/>
</dbReference>
<evidence type="ECO:0000256" key="3">
    <source>
        <dbReference type="PIRSR" id="PIRSR000390-2"/>
    </source>
</evidence>
<dbReference type="InterPro" id="IPR015422">
    <property type="entry name" value="PyrdxlP-dep_Trfase_small"/>
</dbReference>
<evidence type="ECO:0000256" key="1">
    <source>
        <dbReference type="ARBA" id="ARBA00001933"/>
    </source>
</evidence>
<keyword evidence="6" id="KW-1185">Reference proteome</keyword>
<dbReference type="InterPro" id="IPR015421">
    <property type="entry name" value="PyrdxlP-dep_Trfase_major"/>
</dbReference>
<keyword evidence="5" id="KW-0032">Aminotransferase</keyword>
<dbReference type="SUPFAM" id="SSF53383">
    <property type="entry name" value="PLP-dependent transferases"/>
    <property type="match status" value="1"/>
</dbReference>
<dbReference type="GO" id="GO:0000271">
    <property type="term" value="P:polysaccharide biosynthetic process"/>
    <property type="evidence" value="ECO:0007669"/>
    <property type="project" value="TreeGrafter"/>
</dbReference>
<evidence type="ECO:0000256" key="4">
    <source>
        <dbReference type="RuleBase" id="RU004508"/>
    </source>
</evidence>
<evidence type="ECO:0000256" key="2">
    <source>
        <dbReference type="PIRSR" id="PIRSR000390-1"/>
    </source>
</evidence>
<keyword evidence="3 4" id="KW-0663">Pyridoxal phosphate</keyword>
<dbReference type="Pfam" id="PF01041">
    <property type="entry name" value="DegT_DnrJ_EryC1"/>
    <property type="match status" value="1"/>
</dbReference>
<sequence>MTGTRTGIQLARPIIGAEERSEVDRVLASGMLAQGAEVASFEAEFSEHVCGRPCVAVNSGTSALLLALMAMGIGRGDEVIIPGFTFAGTANAVVLAGATPVFADIDPTHFCIDPRAVEAAISPRTAAVIPVHLYGHPADMEQLMAIAERHGLAVLEDAAQAHLAAWRSRPVGTFGATAAFSFYPTKNMTTGEGGLVVCADSETARRVKMLRNQGMAGRYEHEVIGYNARMTDIGAAIGRVQLRRLPGWTSTRRANASRLSTEFAAARIDPVVVLPQVADGADPVWHQYTVRVRGRDEVAAELAEAGVGSAVHYPHALNQLALYRSVCQRVPVLPVAERASREVLSLPVHPSLSDADLSAVVSAVCRAVRR</sequence>
<dbReference type="PIRSF" id="PIRSF000390">
    <property type="entry name" value="PLP_StrS"/>
    <property type="match status" value="1"/>
</dbReference>
<evidence type="ECO:0000313" key="5">
    <source>
        <dbReference type="EMBL" id="TDC95505.1"/>
    </source>
</evidence>
<reference evidence="5 6" key="1">
    <citation type="submission" date="2019-03" db="EMBL/GenBank/DDBJ databases">
        <title>Draft genome sequences of novel Actinobacteria.</title>
        <authorList>
            <person name="Sahin N."/>
            <person name="Ay H."/>
            <person name="Saygin H."/>
        </authorList>
    </citation>
    <scope>NUCLEOTIDE SEQUENCE [LARGE SCALE GENOMIC DNA]</scope>
    <source>
        <strain evidence="5 6">16K404</strain>
    </source>
</reference>
<dbReference type="GO" id="GO:0008483">
    <property type="term" value="F:transaminase activity"/>
    <property type="evidence" value="ECO:0007669"/>
    <property type="project" value="UniProtKB-KW"/>
</dbReference>
<dbReference type="InterPro" id="IPR015424">
    <property type="entry name" value="PyrdxlP-dep_Trfase"/>
</dbReference>
<dbReference type="AlphaFoldDB" id="A0A4V6PCD5"/>
<organism evidence="5 6">
    <name type="scientific">Saccharopolyspora aridisoli</name>
    <dbReference type="NCBI Taxonomy" id="2530385"/>
    <lineage>
        <taxon>Bacteria</taxon>
        <taxon>Bacillati</taxon>
        <taxon>Actinomycetota</taxon>
        <taxon>Actinomycetes</taxon>
        <taxon>Pseudonocardiales</taxon>
        <taxon>Pseudonocardiaceae</taxon>
        <taxon>Saccharopolyspora</taxon>
    </lineage>
</organism>
<dbReference type="EMBL" id="SMKV01000004">
    <property type="protein sequence ID" value="TDC95505.1"/>
    <property type="molecule type" value="Genomic_DNA"/>
</dbReference>
<dbReference type="InterPro" id="IPR000653">
    <property type="entry name" value="DegT/StrS_aminotransferase"/>
</dbReference>
<protein>
    <submittedName>
        <fullName evidence="5">DegT/DnrJ/EryC1/StrS family aminotransferase</fullName>
    </submittedName>
</protein>
<feature type="active site" description="Proton acceptor" evidence="2">
    <location>
        <position position="186"/>
    </location>
</feature>
<dbReference type="CDD" id="cd00616">
    <property type="entry name" value="AHBA_syn"/>
    <property type="match status" value="1"/>
</dbReference>
<dbReference type="OrthoDB" id="5342089at2"/>
<keyword evidence="5" id="KW-0808">Transferase</keyword>
<comment type="cofactor">
    <cofactor evidence="1">
        <name>pyridoxal 5'-phosphate</name>
        <dbReference type="ChEBI" id="CHEBI:597326"/>
    </cofactor>
</comment>
<dbReference type="Gene3D" id="3.40.640.10">
    <property type="entry name" value="Type I PLP-dependent aspartate aminotransferase-like (Major domain)"/>
    <property type="match status" value="1"/>
</dbReference>
<evidence type="ECO:0000313" key="6">
    <source>
        <dbReference type="Proteomes" id="UP000294744"/>
    </source>
</evidence>
<name>A0A4V6PCD5_9PSEU</name>
<dbReference type="Proteomes" id="UP000294744">
    <property type="component" value="Unassembled WGS sequence"/>
</dbReference>
<dbReference type="GO" id="GO:0030170">
    <property type="term" value="F:pyridoxal phosphate binding"/>
    <property type="evidence" value="ECO:0007669"/>
    <property type="project" value="TreeGrafter"/>
</dbReference>
<gene>
    <name evidence="5" type="ORF">E1161_04845</name>
</gene>
<dbReference type="PANTHER" id="PTHR30244">
    <property type="entry name" value="TRANSAMINASE"/>
    <property type="match status" value="1"/>
</dbReference>
<comment type="caution">
    <text evidence="5">The sequence shown here is derived from an EMBL/GenBank/DDBJ whole genome shotgun (WGS) entry which is preliminary data.</text>
</comment>